<dbReference type="AlphaFoldDB" id="A0A6C0FWK9"/>
<dbReference type="SUPFAM" id="SSF56059">
    <property type="entry name" value="Glutathione synthetase ATP-binding domain-like"/>
    <property type="match status" value="1"/>
</dbReference>
<accession>A0A6C0FWK9</accession>
<feature type="domain" description="ATP-grasp" evidence="2">
    <location>
        <begin position="111"/>
        <end position="341"/>
    </location>
</feature>
<keyword evidence="1" id="KW-0067">ATP-binding</keyword>
<dbReference type="InterPro" id="IPR011761">
    <property type="entry name" value="ATP-grasp"/>
</dbReference>
<evidence type="ECO:0000313" key="3">
    <source>
        <dbReference type="EMBL" id="QHT61107.1"/>
    </source>
</evidence>
<dbReference type="Pfam" id="PF14398">
    <property type="entry name" value="ATPgrasp_YheCD"/>
    <property type="match status" value="1"/>
</dbReference>
<dbReference type="KEGG" id="plyc:GXP70_14855"/>
<keyword evidence="4" id="KW-1185">Reference proteome</keyword>
<dbReference type="GO" id="GO:0005524">
    <property type="term" value="F:ATP binding"/>
    <property type="evidence" value="ECO:0007669"/>
    <property type="project" value="UniProtKB-UniRule"/>
</dbReference>
<dbReference type="PROSITE" id="PS50975">
    <property type="entry name" value="ATP_GRASP"/>
    <property type="match status" value="1"/>
</dbReference>
<name>A0A6C0FWK9_9BACL</name>
<evidence type="ECO:0000313" key="4">
    <source>
        <dbReference type="Proteomes" id="UP000476064"/>
    </source>
</evidence>
<dbReference type="GO" id="GO:0046872">
    <property type="term" value="F:metal ion binding"/>
    <property type="evidence" value="ECO:0007669"/>
    <property type="project" value="InterPro"/>
</dbReference>
<proteinExistence type="predicted"/>
<sequence>MENRPLIGILVSNKNNRKRVLELYQRYDRLNLRLVAFTPADINWENQRINGTSLIKGIWKQSSFAFPDVVYNRSFNKKTITIQRLESAIGPNKCFNKINFFNKWDLYNLLKQSELNPYIPETFLYDQASVSELLEKYHVVYVKPIYGFKGKSVYRVDKTIHGDVRISLHSLAPRFICRQHESYQKKLDELLVTENYMVQQGIFIRQLNRRYFDIRVLVQKDISGEWTVSTLACRVAYEHYFNTSMCEFIYDAAEIIPILLSQDKTDEFVQSLHQVSIAAAQVAETQIGSLGELSVDFAIDEQGKLWIIELNGKPQKSIYKDIKSVKQKNLVYSRPLEYAYYLSHTSASTRDSSQAE</sequence>
<keyword evidence="1" id="KW-0547">Nucleotide-binding</keyword>
<dbReference type="Proteomes" id="UP000476064">
    <property type="component" value="Chromosome"/>
</dbReference>
<dbReference type="Gene3D" id="3.30.470.20">
    <property type="entry name" value="ATP-grasp fold, B domain"/>
    <property type="match status" value="1"/>
</dbReference>
<evidence type="ECO:0000259" key="2">
    <source>
        <dbReference type="PROSITE" id="PS50975"/>
    </source>
</evidence>
<reference evidence="3 4" key="1">
    <citation type="submission" date="2020-01" db="EMBL/GenBank/DDBJ databases">
        <title>Paenibacillus sp. nov., isolated from tomato rhizosphere.</title>
        <authorList>
            <person name="Weon H.-Y."/>
            <person name="Lee S.A."/>
        </authorList>
    </citation>
    <scope>NUCLEOTIDE SEQUENCE [LARGE SCALE GENOMIC DNA]</scope>
    <source>
        <strain evidence="3 4">12200R-189</strain>
    </source>
</reference>
<protein>
    <submittedName>
        <fullName evidence="3">YheC/YheD family protein</fullName>
    </submittedName>
</protein>
<organism evidence="3 4">
    <name type="scientific">Paenibacillus lycopersici</name>
    <dbReference type="NCBI Taxonomy" id="2704462"/>
    <lineage>
        <taxon>Bacteria</taxon>
        <taxon>Bacillati</taxon>
        <taxon>Bacillota</taxon>
        <taxon>Bacilli</taxon>
        <taxon>Bacillales</taxon>
        <taxon>Paenibacillaceae</taxon>
        <taxon>Paenibacillus</taxon>
    </lineage>
</organism>
<dbReference type="RefSeq" id="WP_162357546.1">
    <property type="nucleotide sequence ID" value="NZ_CP048209.1"/>
</dbReference>
<evidence type="ECO:0000256" key="1">
    <source>
        <dbReference type="PROSITE-ProRule" id="PRU00409"/>
    </source>
</evidence>
<gene>
    <name evidence="3" type="ORF">GXP70_14855</name>
</gene>
<dbReference type="InterPro" id="IPR026838">
    <property type="entry name" value="YheC/D"/>
</dbReference>
<dbReference type="EMBL" id="CP048209">
    <property type="protein sequence ID" value="QHT61107.1"/>
    <property type="molecule type" value="Genomic_DNA"/>
</dbReference>